<dbReference type="InterPro" id="IPR000504">
    <property type="entry name" value="RRM_dom"/>
</dbReference>
<dbReference type="PANTHER" id="PTHR23236">
    <property type="entry name" value="EUKARYOTIC TRANSLATION INITIATION FACTOR 4B/4H"/>
    <property type="match status" value="1"/>
</dbReference>
<evidence type="ECO:0000256" key="6">
    <source>
        <dbReference type="ARBA" id="ARBA00023242"/>
    </source>
</evidence>
<evidence type="ECO:0000313" key="11">
    <source>
        <dbReference type="Proteomes" id="UP000244855"/>
    </source>
</evidence>
<feature type="region of interest" description="Disordered" evidence="8">
    <location>
        <begin position="40"/>
        <end position="196"/>
    </location>
</feature>
<feature type="compositionally biased region" description="Low complexity" evidence="8">
    <location>
        <begin position="349"/>
        <end position="361"/>
    </location>
</feature>
<dbReference type="OrthoDB" id="442677at2759"/>
<protein>
    <recommendedName>
        <fullName evidence="4">Nucleolar protein 12</fullName>
    </recommendedName>
</protein>
<dbReference type="GO" id="GO:0019843">
    <property type="term" value="F:rRNA binding"/>
    <property type="evidence" value="ECO:0007669"/>
    <property type="project" value="TreeGrafter"/>
</dbReference>
<proteinExistence type="inferred from homology"/>
<accession>A0A2V1DJC7</accession>
<dbReference type="GO" id="GO:0000463">
    <property type="term" value="P:maturation of LSU-rRNA from tricistronic rRNA transcript (SSU-rRNA, 5.8S rRNA, LSU-rRNA)"/>
    <property type="evidence" value="ECO:0007669"/>
    <property type="project" value="TreeGrafter"/>
</dbReference>
<dbReference type="Gene3D" id="3.30.70.330">
    <property type="match status" value="2"/>
</dbReference>
<feature type="region of interest" description="Disordered" evidence="8">
    <location>
        <begin position="342"/>
        <end position="365"/>
    </location>
</feature>
<sequence>MGKPSKKQPDSAVASNPSSKKTFIKVDKKALDPSLASLFASSAGPVTAPPKSRYQDALTKHAAEEEDGEDGSDDDSASDNASEDLEDEEMASGSDSDSDSNSSAGDEDVPPAKAESISPEKSTKKRKRGDKDEDLEDTYMQKLAREEAKEEEKRKKQKTDAPAAAQTEDGTASDADSESDSGESFTIPKHETQLDEPLDMGAQELEKASRTVFLGNVSSEAITSKPSQKQLKKHLSSFIADLADSTPPHKLESLRFRSTAFSSSLPKRAAFAKKELMDTTTKSTNAYAVYTTKTAAREAVKRLNGTVILNRHLRVDSVAHPAPVDHRRCVFIGNLGFVDDESAANANDPSSSTKSSKSKPPGDVEEGLWLQFGKAGKVESVRVPRDAQTRVGKGFAYVQFYDETAVEAALQFNEQKYPPLLPRKLRVTRARAVKKNAKAKSNHHARTGPSSSKGAYNAKVPVEQKSQQGRARAVLGKAAAFKSAETFVFEGHRASSRQGKSGLKLGGKSGGGGGAKKKGPNGRKERSRAWKANGNGKK</sequence>
<evidence type="ECO:0000313" key="10">
    <source>
        <dbReference type="EMBL" id="PVH98178.1"/>
    </source>
</evidence>
<name>A0A2V1DJC7_9PLEO</name>
<keyword evidence="5 7" id="KW-0694">RNA-binding</keyword>
<dbReference type="InterPro" id="IPR012677">
    <property type="entry name" value="Nucleotide-bd_a/b_plait_sf"/>
</dbReference>
<feature type="compositionally biased region" description="Gly residues" evidence="8">
    <location>
        <begin position="504"/>
        <end position="514"/>
    </location>
</feature>
<feature type="region of interest" description="Disordered" evidence="8">
    <location>
        <begin position="1"/>
        <end position="25"/>
    </location>
</feature>
<feature type="region of interest" description="Disordered" evidence="8">
    <location>
        <begin position="490"/>
        <end position="538"/>
    </location>
</feature>
<feature type="compositionally biased region" description="Basic and acidic residues" evidence="8">
    <location>
        <begin position="143"/>
        <end position="154"/>
    </location>
</feature>
<comment type="function">
    <text evidence="1">Involved in pre-25S rRNA processing.</text>
</comment>
<dbReference type="Pfam" id="PF00076">
    <property type="entry name" value="RRM_1"/>
    <property type="match status" value="1"/>
</dbReference>
<evidence type="ECO:0000256" key="1">
    <source>
        <dbReference type="ARBA" id="ARBA00002475"/>
    </source>
</evidence>
<reference evidence="10 11" key="1">
    <citation type="journal article" date="2018" name="Sci. Rep.">
        <title>Comparative genomics provides insights into the lifestyle and reveals functional heterogeneity of dark septate endophytic fungi.</title>
        <authorList>
            <person name="Knapp D.G."/>
            <person name="Nemeth J.B."/>
            <person name="Barry K."/>
            <person name="Hainaut M."/>
            <person name="Henrissat B."/>
            <person name="Johnson J."/>
            <person name="Kuo A."/>
            <person name="Lim J.H.P."/>
            <person name="Lipzen A."/>
            <person name="Nolan M."/>
            <person name="Ohm R.A."/>
            <person name="Tamas L."/>
            <person name="Grigoriev I.V."/>
            <person name="Spatafora J.W."/>
            <person name="Nagy L.G."/>
            <person name="Kovacs G.M."/>
        </authorList>
    </citation>
    <scope>NUCLEOTIDE SEQUENCE [LARGE SCALE GENOMIC DNA]</scope>
    <source>
        <strain evidence="10 11">DSE2036</strain>
    </source>
</reference>
<dbReference type="EMBL" id="KZ805419">
    <property type="protein sequence ID" value="PVH98178.1"/>
    <property type="molecule type" value="Genomic_DNA"/>
</dbReference>
<dbReference type="PROSITE" id="PS50102">
    <property type="entry name" value="RRM"/>
    <property type="match status" value="1"/>
</dbReference>
<keyword evidence="11" id="KW-1185">Reference proteome</keyword>
<feature type="compositionally biased region" description="Low complexity" evidence="8">
    <location>
        <begin position="91"/>
        <end position="104"/>
    </location>
</feature>
<evidence type="ECO:0000256" key="5">
    <source>
        <dbReference type="ARBA" id="ARBA00022884"/>
    </source>
</evidence>
<keyword evidence="6" id="KW-0539">Nucleus</keyword>
<dbReference type="GO" id="GO:0005730">
    <property type="term" value="C:nucleolus"/>
    <property type="evidence" value="ECO:0007669"/>
    <property type="project" value="UniProtKB-SubCell"/>
</dbReference>
<feature type="compositionally biased region" description="Acidic residues" evidence="8">
    <location>
        <begin position="64"/>
        <end position="90"/>
    </location>
</feature>
<evidence type="ECO:0000256" key="3">
    <source>
        <dbReference type="ARBA" id="ARBA00007077"/>
    </source>
</evidence>
<evidence type="ECO:0000256" key="4">
    <source>
        <dbReference type="ARBA" id="ARBA00015520"/>
    </source>
</evidence>
<feature type="domain" description="RRM" evidence="9">
    <location>
        <begin position="328"/>
        <end position="432"/>
    </location>
</feature>
<evidence type="ECO:0000256" key="7">
    <source>
        <dbReference type="PROSITE-ProRule" id="PRU00176"/>
    </source>
</evidence>
<dbReference type="Proteomes" id="UP000244855">
    <property type="component" value="Unassembled WGS sequence"/>
</dbReference>
<feature type="region of interest" description="Disordered" evidence="8">
    <location>
        <begin position="435"/>
        <end position="457"/>
    </location>
</feature>
<evidence type="ECO:0000256" key="8">
    <source>
        <dbReference type="SAM" id="MobiDB-lite"/>
    </source>
</evidence>
<dbReference type="SUPFAM" id="SSF54928">
    <property type="entry name" value="RNA-binding domain, RBD"/>
    <property type="match status" value="2"/>
</dbReference>
<dbReference type="SMART" id="SM00360">
    <property type="entry name" value="RRM"/>
    <property type="match status" value="2"/>
</dbReference>
<comment type="subcellular location">
    <subcellularLocation>
        <location evidence="2">Nucleus</location>
        <location evidence="2">Nucleolus</location>
    </subcellularLocation>
</comment>
<feature type="compositionally biased region" description="Basic residues" evidence="8">
    <location>
        <begin position="435"/>
        <end position="446"/>
    </location>
</feature>
<evidence type="ECO:0000259" key="9">
    <source>
        <dbReference type="PROSITE" id="PS50102"/>
    </source>
</evidence>
<evidence type="ECO:0000256" key="2">
    <source>
        <dbReference type="ARBA" id="ARBA00004604"/>
    </source>
</evidence>
<organism evidence="10 11">
    <name type="scientific">Periconia macrospinosa</name>
    <dbReference type="NCBI Taxonomy" id="97972"/>
    <lineage>
        <taxon>Eukaryota</taxon>
        <taxon>Fungi</taxon>
        <taxon>Dikarya</taxon>
        <taxon>Ascomycota</taxon>
        <taxon>Pezizomycotina</taxon>
        <taxon>Dothideomycetes</taxon>
        <taxon>Pleosporomycetidae</taxon>
        <taxon>Pleosporales</taxon>
        <taxon>Massarineae</taxon>
        <taxon>Periconiaceae</taxon>
        <taxon>Periconia</taxon>
    </lineage>
</organism>
<dbReference type="InterPro" id="IPR035979">
    <property type="entry name" value="RBD_domain_sf"/>
</dbReference>
<dbReference type="STRING" id="97972.A0A2V1DJC7"/>
<dbReference type="PANTHER" id="PTHR23236:SF25">
    <property type="entry name" value="RNA-BINDING PROTEIN 34"/>
    <property type="match status" value="1"/>
</dbReference>
<gene>
    <name evidence="10" type="ORF">DM02DRAFT_615967</name>
</gene>
<comment type="similarity">
    <text evidence="3">Belongs to the RRM RBM34 family.</text>
</comment>
<dbReference type="AlphaFoldDB" id="A0A2V1DJC7"/>